<sequence>MDRLESIDAFLQVAEHGSFTAAAERLGVTKSRVSKQVQALERRLGTRLLHRTTRRLTLTEAGARYYERCAPLLEALAEAERTVGDLHALPQGTLRVNAPVSFGLQHLGPVLPEFLARYPSLSVDITLNDRFVDLVHEGYDAAVRIGQLQESSLMARPIARCDVWLCGAPAYLARYGHPRRVGELAGHNALSYSYSPLGDYWPITDPDGGAHRVPVSGNLRANNGELLLAAAEQGTGLVMLPDFIAAESVAAGRLQRLLPDHEIAPLSLSAVYPYTPRVPAKVRAFVDFLVARFGERPWRLTHPD</sequence>
<dbReference type="EMBL" id="QFFI01000054">
    <property type="protein sequence ID" value="PWG61025.1"/>
    <property type="molecule type" value="Genomic_DNA"/>
</dbReference>
<reference evidence="6 7" key="1">
    <citation type="submission" date="2018-05" db="EMBL/GenBank/DDBJ databases">
        <title>Spiribacter halobius sp. nov., a moderately halophilic bacterium isolated from marine solar saltern.</title>
        <authorList>
            <person name="Zheng W.-S."/>
            <person name="Lu D.-C."/>
            <person name="Du Z.-J."/>
        </authorList>
    </citation>
    <scope>NUCLEOTIDE SEQUENCE [LARGE SCALE GENOMIC DNA]</scope>
    <source>
        <strain evidence="6 7">E85</strain>
    </source>
</reference>
<evidence type="ECO:0000313" key="7">
    <source>
        <dbReference type="Proteomes" id="UP000245474"/>
    </source>
</evidence>
<dbReference type="RefSeq" id="WP_109680317.1">
    <property type="nucleotide sequence ID" value="NZ_CP086615.1"/>
</dbReference>
<dbReference type="Gene3D" id="1.10.10.10">
    <property type="entry name" value="Winged helix-like DNA-binding domain superfamily/Winged helix DNA-binding domain"/>
    <property type="match status" value="1"/>
</dbReference>
<comment type="similarity">
    <text evidence="1">Belongs to the LysR transcriptional regulatory family.</text>
</comment>
<organism evidence="6 7">
    <name type="scientific">Sediminicurvatus halobius</name>
    <dbReference type="NCBI Taxonomy" id="2182432"/>
    <lineage>
        <taxon>Bacteria</taxon>
        <taxon>Pseudomonadati</taxon>
        <taxon>Pseudomonadota</taxon>
        <taxon>Gammaproteobacteria</taxon>
        <taxon>Chromatiales</taxon>
        <taxon>Ectothiorhodospiraceae</taxon>
        <taxon>Sediminicurvatus</taxon>
    </lineage>
</organism>
<dbReference type="PROSITE" id="PS50931">
    <property type="entry name" value="HTH_LYSR"/>
    <property type="match status" value="1"/>
</dbReference>
<dbReference type="InterPro" id="IPR005119">
    <property type="entry name" value="LysR_subst-bd"/>
</dbReference>
<keyword evidence="7" id="KW-1185">Reference proteome</keyword>
<feature type="domain" description="HTH lysR-type" evidence="5">
    <location>
        <begin position="1"/>
        <end position="59"/>
    </location>
</feature>
<keyword evidence="2" id="KW-0805">Transcription regulation</keyword>
<dbReference type="GO" id="GO:0006351">
    <property type="term" value="P:DNA-templated transcription"/>
    <property type="evidence" value="ECO:0007669"/>
    <property type="project" value="TreeGrafter"/>
</dbReference>
<dbReference type="InterPro" id="IPR036388">
    <property type="entry name" value="WH-like_DNA-bd_sf"/>
</dbReference>
<accession>A0A2U2MVY6</accession>
<dbReference type="Pfam" id="PF03466">
    <property type="entry name" value="LysR_substrate"/>
    <property type="match status" value="1"/>
</dbReference>
<dbReference type="Proteomes" id="UP000245474">
    <property type="component" value="Unassembled WGS sequence"/>
</dbReference>
<evidence type="ECO:0000313" key="6">
    <source>
        <dbReference type="EMBL" id="PWG61025.1"/>
    </source>
</evidence>
<dbReference type="GO" id="GO:0043565">
    <property type="term" value="F:sequence-specific DNA binding"/>
    <property type="evidence" value="ECO:0007669"/>
    <property type="project" value="TreeGrafter"/>
</dbReference>
<evidence type="ECO:0000259" key="5">
    <source>
        <dbReference type="PROSITE" id="PS50931"/>
    </source>
</evidence>
<gene>
    <name evidence="6" type="ORF">DEM34_18545</name>
</gene>
<keyword evidence="4" id="KW-0804">Transcription</keyword>
<dbReference type="SUPFAM" id="SSF46785">
    <property type="entry name" value="Winged helix' DNA-binding domain"/>
    <property type="match status" value="1"/>
</dbReference>
<dbReference type="FunFam" id="1.10.10.10:FF:000001">
    <property type="entry name" value="LysR family transcriptional regulator"/>
    <property type="match status" value="1"/>
</dbReference>
<evidence type="ECO:0000256" key="2">
    <source>
        <dbReference type="ARBA" id="ARBA00023015"/>
    </source>
</evidence>
<dbReference type="CDD" id="cd08422">
    <property type="entry name" value="PBP2_CrgA_like"/>
    <property type="match status" value="1"/>
</dbReference>
<evidence type="ECO:0000256" key="3">
    <source>
        <dbReference type="ARBA" id="ARBA00023125"/>
    </source>
</evidence>
<dbReference type="SUPFAM" id="SSF53850">
    <property type="entry name" value="Periplasmic binding protein-like II"/>
    <property type="match status" value="1"/>
</dbReference>
<dbReference type="FunFam" id="3.40.190.290:FF:000001">
    <property type="entry name" value="Transcriptional regulator, LysR family"/>
    <property type="match status" value="1"/>
</dbReference>
<dbReference type="PANTHER" id="PTHR30537">
    <property type="entry name" value="HTH-TYPE TRANSCRIPTIONAL REGULATOR"/>
    <property type="match status" value="1"/>
</dbReference>
<protein>
    <submittedName>
        <fullName evidence="6">LysR family transcriptional regulator</fullName>
    </submittedName>
</protein>
<keyword evidence="3" id="KW-0238">DNA-binding</keyword>
<dbReference type="PANTHER" id="PTHR30537:SF5">
    <property type="entry name" value="HTH-TYPE TRANSCRIPTIONAL ACTIVATOR TTDR-RELATED"/>
    <property type="match status" value="1"/>
</dbReference>
<dbReference type="InterPro" id="IPR036390">
    <property type="entry name" value="WH_DNA-bd_sf"/>
</dbReference>
<dbReference type="InterPro" id="IPR058163">
    <property type="entry name" value="LysR-type_TF_proteobact-type"/>
</dbReference>
<evidence type="ECO:0000256" key="4">
    <source>
        <dbReference type="ARBA" id="ARBA00023163"/>
    </source>
</evidence>
<evidence type="ECO:0000256" key="1">
    <source>
        <dbReference type="ARBA" id="ARBA00009437"/>
    </source>
</evidence>
<dbReference type="InterPro" id="IPR000847">
    <property type="entry name" value="LysR_HTH_N"/>
</dbReference>
<proteinExistence type="inferred from homology"/>
<dbReference type="Pfam" id="PF00126">
    <property type="entry name" value="HTH_1"/>
    <property type="match status" value="1"/>
</dbReference>
<dbReference type="PRINTS" id="PR00039">
    <property type="entry name" value="HTHLYSR"/>
</dbReference>
<comment type="caution">
    <text evidence="6">The sequence shown here is derived from an EMBL/GenBank/DDBJ whole genome shotgun (WGS) entry which is preliminary data.</text>
</comment>
<dbReference type="GO" id="GO:0003700">
    <property type="term" value="F:DNA-binding transcription factor activity"/>
    <property type="evidence" value="ECO:0007669"/>
    <property type="project" value="InterPro"/>
</dbReference>
<name>A0A2U2MVY6_9GAMM</name>
<dbReference type="Gene3D" id="3.40.190.290">
    <property type="match status" value="1"/>
</dbReference>
<dbReference type="AlphaFoldDB" id="A0A2U2MVY6"/>
<dbReference type="OrthoDB" id="8885940at2"/>